<feature type="region of interest" description="Disordered" evidence="5">
    <location>
        <begin position="801"/>
        <end position="826"/>
    </location>
</feature>
<evidence type="ECO:0000259" key="6">
    <source>
        <dbReference type="PROSITE" id="PS51840"/>
    </source>
</evidence>
<protein>
    <recommendedName>
        <fullName evidence="6">C2 NT-type domain-containing protein</fullName>
    </recommendedName>
</protein>
<dbReference type="GO" id="GO:0005634">
    <property type="term" value="C:nucleus"/>
    <property type="evidence" value="ECO:0007669"/>
    <property type="project" value="UniProtKB-SubCell"/>
</dbReference>
<evidence type="ECO:0000256" key="5">
    <source>
        <dbReference type="SAM" id="MobiDB-lite"/>
    </source>
</evidence>
<keyword evidence="2" id="KW-0805">Transcription regulation</keyword>
<feature type="region of interest" description="Disordered" evidence="5">
    <location>
        <begin position="1106"/>
        <end position="1175"/>
    </location>
</feature>
<gene>
    <name evidence="7" type="ORF">MUK42_16927</name>
</gene>
<dbReference type="PANTHER" id="PTHR31182:SF21">
    <property type="entry name" value="C2 NT-TYPE DOMAIN-CONTAINING PROTEIN"/>
    <property type="match status" value="1"/>
</dbReference>
<dbReference type="AlphaFoldDB" id="A0A9E7KRM7"/>
<dbReference type="PROSITE" id="PS51840">
    <property type="entry name" value="C2_NT"/>
    <property type="match status" value="1"/>
</dbReference>
<feature type="compositionally biased region" description="Basic and acidic residues" evidence="5">
    <location>
        <begin position="239"/>
        <end position="252"/>
    </location>
</feature>
<keyword evidence="3" id="KW-0804">Transcription</keyword>
<dbReference type="EMBL" id="CP097510">
    <property type="protein sequence ID" value="URE26946.1"/>
    <property type="molecule type" value="Genomic_DNA"/>
</dbReference>
<organism evidence="7 8">
    <name type="scientific">Musa troglodytarum</name>
    <name type="common">fe'i banana</name>
    <dbReference type="NCBI Taxonomy" id="320322"/>
    <lineage>
        <taxon>Eukaryota</taxon>
        <taxon>Viridiplantae</taxon>
        <taxon>Streptophyta</taxon>
        <taxon>Embryophyta</taxon>
        <taxon>Tracheophyta</taxon>
        <taxon>Spermatophyta</taxon>
        <taxon>Magnoliopsida</taxon>
        <taxon>Liliopsida</taxon>
        <taxon>Zingiberales</taxon>
        <taxon>Musaceae</taxon>
        <taxon>Musa</taxon>
    </lineage>
</organism>
<feature type="region of interest" description="Disordered" evidence="5">
    <location>
        <begin position="857"/>
        <end position="906"/>
    </location>
</feature>
<dbReference type="Proteomes" id="UP001055439">
    <property type="component" value="Chromosome 8"/>
</dbReference>
<dbReference type="InterPro" id="IPR018866">
    <property type="entry name" value="Znf-4CXXC_R1"/>
</dbReference>
<evidence type="ECO:0000256" key="2">
    <source>
        <dbReference type="ARBA" id="ARBA00023015"/>
    </source>
</evidence>
<comment type="subcellular location">
    <subcellularLocation>
        <location evidence="1">Nucleus</location>
    </subcellularLocation>
</comment>
<keyword evidence="8" id="KW-1185">Reference proteome</keyword>
<feature type="compositionally biased region" description="Basic and acidic residues" evidence="5">
    <location>
        <begin position="1161"/>
        <end position="1175"/>
    </location>
</feature>
<feature type="compositionally biased region" description="Low complexity" evidence="5">
    <location>
        <begin position="1068"/>
        <end position="1084"/>
    </location>
</feature>
<dbReference type="Pfam" id="PF10497">
    <property type="entry name" value="zf-4CXXC_R1"/>
    <property type="match status" value="1"/>
</dbReference>
<evidence type="ECO:0000313" key="8">
    <source>
        <dbReference type="Proteomes" id="UP001055439"/>
    </source>
</evidence>
<keyword evidence="4" id="KW-0539">Nucleus</keyword>
<dbReference type="OrthoDB" id="751104at2759"/>
<feature type="region of interest" description="Disordered" evidence="5">
    <location>
        <begin position="1066"/>
        <end position="1093"/>
    </location>
</feature>
<name>A0A9E7KRM7_9LILI</name>
<dbReference type="PANTHER" id="PTHR31182">
    <property type="entry name" value="C2 NT-TYPE DOMAIN-CONTAINING PROTEIN"/>
    <property type="match status" value="1"/>
</dbReference>
<reference evidence="7" key="1">
    <citation type="submission" date="2022-05" db="EMBL/GenBank/DDBJ databases">
        <title>The Musa troglodytarum L. genome provides insights into the mechanism of non-climacteric behaviour and enrichment of carotenoids.</title>
        <authorList>
            <person name="Wang J."/>
        </authorList>
    </citation>
    <scope>NUCLEOTIDE SEQUENCE</scope>
    <source>
        <tissue evidence="7">Leaf</tissue>
    </source>
</reference>
<evidence type="ECO:0000256" key="1">
    <source>
        <dbReference type="ARBA" id="ARBA00004123"/>
    </source>
</evidence>
<evidence type="ECO:0000313" key="7">
    <source>
        <dbReference type="EMBL" id="URE26946.1"/>
    </source>
</evidence>
<sequence>MVARMMRWRPWSLLQSKRYEMRLVVRRIEGLPETGSGLGVRAAAVAEVRWKGPKTPLSSLRRGGVRRNRTREEEVREGGVVEWDEEFLTACTLSAHKENGSFLPWEIAFAVFTGLSEGPKIKACMIGMASVNLAEFAPTAEQKEMEIDVPLLPMGIPTESQPTLYLALSLLELRTIQEQTEAVQSSIVPVPSSPPLGDAFPCEKDEPHTLKSGLRKVNILKALALSRKAKKAYQEDCGNEEKCSPRNDDAEHAYPCNTDSLDDVENVEENKDDFSERKSFSYGTLASANYIEGSFYSDMMTNTDYDDLVYYSHQNSDVSNSDVEDVPSISIPEHHVYFVSKRSIIPWKKTRLNFRSPKAKGEPLLKKSYGEEGGDDIDFDRRQLCSVGGLTCAVNWYDNSVANCPAVSDFGDDNFVVGSWEPKEVISRDGSLKLCTQAFLASIDQRSEQASGESACTVLVAVIADWFQANPHMMPIKSQFDNLIREGSLDWRTLCKNQTYREHFPDKHFDLETVLEAKIRPLSIVPAKSFVGFFHPEGTDDSDSFNFLHGAMSFDNIWDEINRTKPECSSDCGPHIYIVSWNDHFFILKVEHDAYYIIDTLGERLHEGCNQAYILKFDDTTTIHKHKNESRPACGNVPDAETQVQHNDSIKQGKFSGEQEIGDANMEDELICRGQESCKEYIKSFLAAIPVRELQVDLRKGLTTSTLIHHRLQIEFHYTELSKDVMAKLFQPASEPTGEGLHLAVSDSEFLCSVESVFKASWTREATADLSLPVESAAEPSWPVEPAVTFFLTPSVNLEVERRDRGSSASSPPPPPISSGASTPDAYEKLRDERIRENMERLQKLGILDLSLRLKSHLQHPSSSAPSHQHRSKRDATTGTTSGQKAPMQPPRRSSRLQHITPGSYAEIPIKKDVGSEMNGSISIEEGAKEEIYTDEHEKLLGKCETTWTLFVDGYGNDGRRIYDQIRGKTCHQCRQKTLGHRTHCSKCKIVQGQFCGDCLFMRYGENVLEAVKNPNWICPVCRGICNCSVCRIKKGWGPTGPLYRKIARMGYKSVAHYLIQSRRQQTSSGDLSSSESVSAEDSSNINADIYGENSKMPSTIKLGSNIKKKNESFPEMENESLSDKENESLPENGVRSSDDYSAEDTAEKSATKLGSKIKKKNESCDDIKPIHDSR</sequence>
<dbReference type="Pfam" id="PF10358">
    <property type="entry name" value="NT-C2"/>
    <property type="match status" value="1"/>
</dbReference>
<feature type="region of interest" description="Disordered" evidence="5">
    <location>
        <begin position="238"/>
        <end position="264"/>
    </location>
</feature>
<feature type="domain" description="C2 NT-type" evidence="6">
    <location>
        <begin position="9"/>
        <end position="172"/>
    </location>
</feature>
<accession>A0A9E7KRM7</accession>
<evidence type="ECO:0000256" key="4">
    <source>
        <dbReference type="ARBA" id="ARBA00023242"/>
    </source>
</evidence>
<dbReference type="InterPro" id="IPR019448">
    <property type="entry name" value="NT-C2"/>
</dbReference>
<proteinExistence type="predicted"/>
<evidence type="ECO:0000256" key="3">
    <source>
        <dbReference type="ARBA" id="ARBA00023163"/>
    </source>
</evidence>